<accession>A0A932MN20</accession>
<dbReference type="EMBL" id="JACPUR010000025">
    <property type="protein sequence ID" value="MBI3128245.1"/>
    <property type="molecule type" value="Genomic_DNA"/>
</dbReference>
<dbReference type="AlphaFoldDB" id="A0A932MN20"/>
<organism evidence="1 2">
    <name type="scientific">Tectimicrobiota bacterium</name>
    <dbReference type="NCBI Taxonomy" id="2528274"/>
    <lineage>
        <taxon>Bacteria</taxon>
        <taxon>Pseudomonadati</taxon>
        <taxon>Nitrospinota/Tectimicrobiota group</taxon>
        <taxon>Candidatus Tectimicrobiota</taxon>
    </lineage>
</organism>
<comment type="caution">
    <text evidence="1">The sequence shown here is derived from an EMBL/GenBank/DDBJ whole genome shotgun (WGS) entry which is preliminary data.</text>
</comment>
<dbReference type="Gene3D" id="3.40.630.10">
    <property type="entry name" value="Zn peptidases"/>
    <property type="match status" value="1"/>
</dbReference>
<dbReference type="Proteomes" id="UP000782312">
    <property type="component" value="Unassembled WGS sequence"/>
</dbReference>
<proteinExistence type="predicted"/>
<evidence type="ECO:0000313" key="2">
    <source>
        <dbReference type="Proteomes" id="UP000782312"/>
    </source>
</evidence>
<evidence type="ECO:0000313" key="1">
    <source>
        <dbReference type="EMBL" id="MBI3128245.1"/>
    </source>
</evidence>
<gene>
    <name evidence="1" type="ORF">HYZ11_11620</name>
</gene>
<dbReference type="InterPro" id="IPR017695">
    <property type="entry name" value="Se-dep_Mo_hydrolase_YqeB"/>
</dbReference>
<name>A0A932MN20_UNCTE</name>
<reference evidence="1" key="1">
    <citation type="submission" date="2020-07" db="EMBL/GenBank/DDBJ databases">
        <title>Huge and variable diversity of episymbiotic CPR bacteria and DPANN archaea in groundwater ecosystems.</title>
        <authorList>
            <person name="He C.Y."/>
            <person name="Keren R."/>
            <person name="Whittaker M."/>
            <person name="Farag I.F."/>
            <person name="Doudna J."/>
            <person name="Cate J.H.D."/>
            <person name="Banfield J.F."/>
        </authorList>
    </citation>
    <scope>NUCLEOTIDE SEQUENCE</scope>
    <source>
        <strain evidence="1">NC_groundwater_763_Ag_S-0.2um_68_21</strain>
    </source>
</reference>
<protein>
    <submittedName>
        <fullName evidence="1">EF2563 family selenium-dependent molybdenum hydroxylase system protein</fullName>
    </submittedName>
</protein>
<dbReference type="NCBIfam" id="TIGR03309">
    <property type="entry name" value="matur_yqeB"/>
    <property type="match status" value="1"/>
</dbReference>
<sequence>MQKRSVAGSLVVVKGGGDLATGTAHRLFRAGFPVIVTEVENPTMVRRTVAFAECLYSGRIEVEGVEARPAKGGTPGEKLAAARALLAEGVVPVVVDPEAAIVSLARPAALVDAILAKRNLGTRMDQAGVVVALGPGFSAGEDAHAVIETARGHDIGRVILSGPAEPNTGVPGDIGGYTTERLLRSPARGRFEPICRIGDRVEKGQPVGLVAGREVRAQIAGVLRGLVREGLEVTEGFKVGDVDPRAKPAHCFTISDKSRAVAGGVLEAIMMFLFGVHSTVERAH</sequence>